<protein>
    <submittedName>
        <fullName evidence="1">Uncharacterized protein</fullName>
    </submittedName>
</protein>
<keyword evidence="2" id="KW-1185">Reference proteome</keyword>
<name>A0ABS6E076_9FIRM</name>
<reference evidence="1 2" key="1">
    <citation type="submission" date="2021-06" db="EMBL/GenBank/DDBJ databases">
        <authorList>
            <person name="Sun Q."/>
            <person name="Li D."/>
        </authorList>
    </citation>
    <scope>NUCLEOTIDE SEQUENCE [LARGE SCALE GENOMIC DNA]</scope>
    <source>
        <strain evidence="1 2">N19</strain>
    </source>
</reference>
<organism evidence="1 2">
    <name type="scientific">Intestinibacter bartlettii</name>
    <dbReference type="NCBI Taxonomy" id="261299"/>
    <lineage>
        <taxon>Bacteria</taxon>
        <taxon>Bacillati</taxon>
        <taxon>Bacillota</taxon>
        <taxon>Clostridia</taxon>
        <taxon>Peptostreptococcales</taxon>
        <taxon>Peptostreptococcaceae</taxon>
        <taxon>Intestinibacter</taxon>
    </lineage>
</organism>
<accession>A0ABS6E076</accession>
<dbReference type="EMBL" id="JAHLOQ010000067">
    <property type="protein sequence ID" value="MBU5337509.1"/>
    <property type="molecule type" value="Genomic_DNA"/>
</dbReference>
<dbReference type="Proteomes" id="UP001196301">
    <property type="component" value="Unassembled WGS sequence"/>
</dbReference>
<sequence>MDNQRYIDLLEKEEIQEEICNMYCKLHRELWSNFGTSYHIILNQKGEVYNMHIVDFNTINEDILESRAIIITTIDGEAVEVSTDDMGPLEEVDDFEEFKEWIIAPAEIEMFENYSYIDLERYFYDNADWNEYKEFNLTNFQELEREAWFTNCDLYDYDYIRDKIQQKIESLEETK</sequence>
<dbReference type="RefSeq" id="WP_216572245.1">
    <property type="nucleotide sequence ID" value="NZ_JAHLOQ010000067.1"/>
</dbReference>
<gene>
    <name evidence="1" type="ORF">KQI20_13830</name>
</gene>
<proteinExistence type="predicted"/>
<evidence type="ECO:0000313" key="1">
    <source>
        <dbReference type="EMBL" id="MBU5337509.1"/>
    </source>
</evidence>
<evidence type="ECO:0000313" key="2">
    <source>
        <dbReference type="Proteomes" id="UP001196301"/>
    </source>
</evidence>
<comment type="caution">
    <text evidence="1">The sequence shown here is derived from an EMBL/GenBank/DDBJ whole genome shotgun (WGS) entry which is preliminary data.</text>
</comment>